<keyword evidence="7" id="KW-0472">Membrane</keyword>
<accession>V8N342</accession>
<keyword evidence="4" id="KW-0732">Signal</keyword>
<dbReference type="GO" id="GO:0009897">
    <property type="term" value="C:external side of plasma membrane"/>
    <property type="evidence" value="ECO:0007669"/>
    <property type="project" value="TreeGrafter"/>
</dbReference>
<keyword evidence="2" id="KW-0490">MHC I</keyword>
<sequence length="91" mass="10563">SSSHSLSIFYTLVLGSNQDVLQYTVVGYVDDQLVSHFDPATRRMLPQVPWLLNVKKEDLHFWDFISQRVSNTERNLKSDLAILHSYHNSSR</sequence>
<keyword evidence="12" id="KW-1185">Reference proteome</keyword>
<dbReference type="AlphaFoldDB" id="V8N342"/>
<proteinExistence type="predicted"/>
<feature type="non-terminal residue" evidence="11">
    <location>
        <position position="1"/>
    </location>
</feature>
<dbReference type="EMBL" id="AZIM01044632">
    <property type="protein sequence ID" value="ETE56073.1"/>
    <property type="molecule type" value="Genomic_DNA"/>
</dbReference>
<dbReference type="GO" id="GO:0042612">
    <property type="term" value="C:MHC class I protein complex"/>
    <property type="evidence" value="ECO:0007669"/>
    <property type="project" value="UniProtKB-KW"/>
</dbReference>
<gene>
    <name evidence="11" type="ORF">L345_18217</name>
</gene>
<evidence type="ECO:0000256" key="4">
    <source>
        <dbReference type="ARBA" id="ARBA00022729"/>
    </source>
</evidence>
<reference evidence="11 12" key="1">
    <citation type="journal article" date="2013" name="Proc. Natl. Acad. Sci. U.S.A.">
        <title>The king cobra genome reveals dynamic gene evolution and adaptation in the snake venom system.</title>
        <authorList>
            <person name="Vonk F.J."/>
            <person name="Casewell N.R."/>
            <person name="Henkel C.V."/>
            <person name="Heimberg A.M."/>
            <person name="Jansen H.J."/>
            <person name="McCleary R.J."/>
            <person name="Kerkkamp H.M."/>
            <person name="Vos R.A."/>
            <person name="Guerreiro I."/>
            <person name="Calvete J.J."/>
            <person name="Wuster W."/>
            <person name="Woods A.E."/>
            <person name="Logan J.M."/>
            <person name="Harrison R.A."/>
            <person name="Castoe T.A."/>
            <person name="de Koning A.P."/>
            <person name="Pollock D.D."/>
            <person name="Yandell M."/>
            <person name="Calderon D."/>
            <person name="Renjifo C."/>
            <person name="Currier R.B."/>
            <person name="Salgado D."/>
            <person name="Pla D."/>
            <person name="Sanz L."/>
            <person name="Hyder A.S."/>
            <person name="Ribeiro J.M."/>
            <person name="Arntzen J.W."/>
            <person name="van den Thillart G.E."/>
            <person name="Boetzer M."/>
            <person name="Pirovano W."/>
            <person name="Dirks R.P."/>
            <person name="Spaink H.P."/>
            <person name="Duboule D."/>
            <person name="McGlinn E."/>
            <person name="Kini R.M."/>
            <person name="Richardson M.K."/>
        </authorList>
    </citation>
    <scope>NUCLEOTIDE SEQUENCE</scope>
    <source>
        <tissue evidence="11">Blood</tissue>
    </source>
</reference>
<evidence type="ECO:0000313" key="12">
    <source>
        <dbReference type="Proteomes" id="UP000018936"/>
    </source>
</evidence>
<evidence type="ECO:0000313" key="11">
    <source>
        <dbReference type="EMBL" id="ETE56073.1"/>
    </source>
</evidence>
<keyword evidence="8" id="KW-1015">Disulfide bond</keyword>
<evidence type="ECO:0000256" key="6">
    <source>
        <dbReference type="ARBA" id="ARBA00022989"/>
    </source>
</evidence>
<evidence type="ECO:0000259" key="10">
    <source>
        <dbReference type="Pfam" id="PF00129"/>
    </source>
</evidence>
<keyword evidence="6" id="KW-1133">Transmembrane helix</keyword>
<evidence type="ECO:0000256" key="8">
    <source>
        <dbReference type="ARBA" id="ARBA00023157"/>
    </source>
</evidence>
<feature type="non-terminal residue" evidence="11">
    <location>
        <position position="91"/>
    </location>
</feature>
<dbReference type="Pfam" id="PF00129">
    <property type="entry name" value="MHC_I"/>
    <property type="match status" value="1"/>
</dbReference>
<keyword evidence="9" id="KW-0325">Glycoprotein</keyword>
<protein>
    <recommendedName>
        <fullName evidence="10">MHC class I-like antigen recognition-like domain-containing protein</fullName>
    </recommendedName>
</protein>
<keyword evidence="5" id="KW-0391">Immunity</keyword>
<dbReference type="Gene3D" id="3.30.500.10">
    <property type="entry name" value="MHC class I-like antigen recognition-like"/>
    <property type="match status" value="1"/>
</dbReference>
<evidence type="ECO:0000256" key="7">
    <source>
        <dbReference type="ARBA" id="ARBA00023136"/>
    </source>
</evidence>
<evidence type="ECO:0000256" key="5">
    <source>
        <dbReference type="ARBA" id="ARBA00022859"/>
    </source>
</evidence>
<dbReference type="SUPFAM" id="SSF54452">
    <property type="entry name" value="MHC antigen-recognition domain"/>
    <property type="match status" value="1"/>
</dbReference>
<dbReference type="GO" id="GO:0002474">
    <property type="term" value="P:antigen processing and presentation of peptide antigen via MHC class I"/>
    <property type="evidence" value="ECO:0007669"/>
    <property type="project" value="UniProtKB-KW"/>
</dbReference>
<evidence type="ECO:0000256" key="9">
    <source>
        <dbReference type="ARBA" id="ARBA00023180"/>
    </source>
</evidence>
<feature type="domain" description="MHC class I-like antigen recognition-like" evidence="10">
    <location>
        <begin position="3"/>
        <end position="90"/>
    </location>
</feature>
<dbReference type="PANTHER" id="PTHR16675:SF242">
    <property type="entry name" value="MAJOR HISTOCOMPATIBILITY COMPLEX CLASS I-RELATED GENE PROTEIN"/>
    <property type="match status" value="1"/>
</dbReference>
<organism evidence="11 12">
    <name type="scientific">Ophiophagus hannah</name>
    <name type="common">King cobra</name>
    <name type="synonym">Naja hannah</name>
    <dbReference type="NCBI Taxonomy" id="8665"/>
    <lineage>
        <taxon>Eukaryota</taxon>
        <taxon>Metazoa</taxon>
        <taxon>Chordata</taxon>
        <taxon>Craniata</taxon>
        <taxon>Vertebrata</taxon>
        <taxon>Euteleostomi</taxon>
        <taxon>Lepidosauria</taxon>
        <taxon>Squamata</taxon>
        <taxon>Bifurcata</taxon>
        <taxon>Unidentata</taxon>
        <taxon>Episquamata</taxon>
        <taxon>Toxicofera</taxon>
        <taxon>Serpentes</taxon>
        <taxon>Colubroidea</taxon>
        <taxon>Elapidae</taxon>
        <taxon>Elapinae</taxon>
        <taxon>Ophiophagus</taxon>
    </lineage>
</organism>
<dbReference type="GO" id="GO:0005615">
    <property type="term" value="C:extracellular space"/>
    <property type="evidence" value="ECO:0007669"/>
    <property type="project" value="TreeGrafter"/>
</dbReference>
<dbReference type="OrthoDB" id="8936120at2759"/>
<comment type="caution">
    <text evidence="11">The sequence shown here is derived from an EMBL/GenBank/DDBJ whole genome shotgun (WGS) entry which is preliminary data.</text>
</comment>
<dbReference type="InterPro" id="IPR011162">
    <property type="entry name" value="MHC_I/II-like_Ag-recog"/>
</dbReference>
<dbReference type="Proteomes" id="UP000018936">
    <property type="component" value="Unassembled WGS sequence"/>
</dbReference>
<evidence type="ECO:0000256" key="1">
    <source>
        <dbReference type="ARBA" id="ARBA00004479"/>
    </source>
</evidence>
<evidence type="ECO:0000256" key="2">
    <source>
        <dbReference type="ARBA" id="ARBA00022451"/>
    </source>
</evidence>
<keyword evidence="3" id="KW-0812">Transmembrane</keyword>
<comment type="subcellular location">
    <subcellularLocation>
        <location evidence="1">Membrane</location>
        <topology evidence="1">Single-pass type I membrane protein</topology>
    </subcellularLocation>
</comment>
<dbReference type="PANTHER" id="PTHR16675">
    <property type="entry name" value="MHC CLASS I-RELATED"/>
    <property type="match status" value="1"/>
</dbReference>
<dbReference type="InterPro" id="IPR011161">
    <property type="entry name" value="MHC_I-like_Ag-recog"/>
</dbReference>
<dbReference type="GO" id="GO:0006955">
    <property type="term" value="P:immune response"/>
    <property type="evidence" value="ECO:0007669"/>
    <property type="project" value="TreeGrafter"/>
</dbReference>
<name>V8N342_OPHHA</name>
<dbReference type="InterPro" id="IPR050208">
    <property type="entry name" value="MHC_class-I_related"/>
</dbReference>
<evidence type="ECO:0000256" key="3">
    <source>
        <dbReference type="ARBA" id="ARBA00022692"/>
    </source>
</evidence>
<dbReference type="InterPro" id="IPR037055">
    <property type="entry name" value="MHC_I-like_Ag-recog_sf"/>
</dbReference>